<evidence type="ECO:0000313" key="4">
    <source>
        <dbReference type="EMBL" id="SKB89405.1"/>
    </source>
</evidence>
<keyword evidence="2" id="KW-0456">Lyase</keyword>
<dbReference type="Proteomes" id="UP000189981">
    <property type="component" value="Unassembled WGS sequence"/>
</dbReference>
<evidence type="ECO:0000256" key="2">
    <source>
        <dbReference type="ARBA" id="ARBA00023239"/>
    </source>
</evidence>
<dbReference type="InterPro" id="IPR029066">
    <property type="entry name" value="PLP-binding_barrel"/>
</dbReference>
<dbReference type="AlphaFoldDB" id="A0A1T5EZP1"/>
<dbReference type="GO" id="GO:0036088">
    <property type="term" value="P:D-serine catabolic process"/>
    <property type="evidence" value="ECO:0007669"/>
    <property type="project" value="TreeGrafter"/>
</dbReference>
<dbReference type="Gene3D" id="3.20.20.10">
    <property type="entry name" value="Alanine racemase"/>
    <property type="match status" value="1"/>
</dbReference>
<dbReference type="STRING" id="572036.SAMN05661099_3334"/>
<feature type="domain" description="D-serine dehydratase-like" evidence="3">
    <location>
        <begin position="302"/>
        <end position="390"/>
    </location>
</feature>
<dbReference type="Gene3D" id="2.40.37.20">
    <property type="entry name" value="D-serine dehydratase-like domain"/>
    <property type="match status" value="1"/>
</dbReference>
<dbReference type="PANTHER" id="PTHR28004">
    <property type="entry name" value="ZGC:162816-RELATED"/>
    <property type="match status" value="1"/>
</dbReference>
<dbReference type="InterPro" id="IPR051466">
    <property type="entry name" value="D-amino_acid_metab_enzyme"/>
</dbReference>
<sequence>MSNSFSRRNFLQTSALAGTGTLLTSTLQANNLDMILDKDSIGKSKWDLDTPALVVDLDKMDRNIKAVHTRLQGSGVGVRPHVKTHKSPFIAKMQIAAGAVGVCAAKLGEAEVMLENGIKNVLMTTVNVTAPKIIKAIALRKKHKGFIQAVDNPQNIQDLQDAAKAAGIKAEVVLDIDVIRRSGVPPGEPAMLLAQMIDKMPNLRFCGILAYDGGVQHVVGFKKRQAQALKAYEPVIKTYEMMKAAGMNMEIFSGAGTGTYDIMSVVPGFTDVQVGSYVFMDRQYIEIGGARNEKVFDDFETSLTVMSTIVNNYHAGRLTTDSGSKAFTLNKPNPLVLGEPDFNYNAGSDEYGVITFEKSNKTYKVGDKLELVAPHCDPIVNLYDVIYGTRNDKVVQVIPVLARGKSQ</sequence>
<proteinExistence type="inferred from homology"/>
<accession>A0A1T5EZP1</accession>
<dbReference type="PROSITE" id="PS51318">
    <property type="entry name" value="TAT"/>
    <property type="match status" value="1"/>
</dbReference>
<protein>
    <submittedName>
        <fullName evidence="4">D-serine deaminase, pyridoxal phosphate-dependent</fullName>
    </submittedName>
</protein>
<dbReference type="InterPro" id="IPR001608">
    <property type="entry name" value="Ala_racemase_N"/>
</dbReference>
<dbReference type="RefSeq" id="WP_079703832.1">
    <property type="nucleotide sequence ID" value="NZ_FUYR01000005.1"/>
</dbReference>
<dbReference type="Pfam" id="PF01168">
    <property type="entry name" value="Ala_racemase_N"/>
    <property type="match status" value="1"/>
</dbReference>
<evidence type="ECO:0000259" key="3">
    <source>
        <dbReference type="SMART" id="SM01119"/>
    </source>
</evidence>
<dbReference type="GO" id="GO:0008721">
    <property type="term" value="F:D-serine ammonia-lyase activity"/>
    <property type="evidence" value="ECO:0007669"/>
    <property type="project" value="TreeGrafter"/>
</dbReference>
<dbReference type="EMBL" id="FUYR01000005">
    <property type="protein sequence ID" value="SKB89405.1"/>
    <property type="molecule type" value="Genomic_DNA"/>
</dbReference>
<dbReference type="Pfam" id="PF14031">
    <property type="entry name" value="D-ser_dehydrat"/>
    <property type="match status" value="1"/>
</dbReference>
<evidence type="ECO:0000313" key="5">
    <source>
        <dbReference type="Proteomes" id="UP000189981"/>
    </source>
</evidence>
<dbReference type="InterPro" id="IPR006311">
    <property type="entry name" value="TAT_signal"/>
</dbReference>
<dbReference type="InterPro" id="IPR042208">
    <property type="entry name" value="D-ser_dehydrat-like_sf"/>
</dbReference>
<name>A0A1T5EZP1_9SPHI</name>
<organism evidence="4 5">
    <name type="scientific">Daejeonella lutea</name>
    <dbReference type="NCBI Taxonomy" id="572036"/>
    <lineage>
        <taxon>Bacteria</taxon>
        <taxon>Pseudomonadati</taxon>
        <taxon>Bacteroidota</taxon>
        <taxon>Sphingobacteriia</taxon>
        <taxon>Sphingobacteriales</taxon>
        <taxon>Sphingobacteriaceae</taxon>
        <taxon>Daejeonella</taxon>
    </lineage>
</organism>
<dbReference type="InterPro" id="IPR026956">
    <property type="entry name" value="D-ser_dehydrat-like_dom"/>
</dbReference>
<dbReference type="SUPFAM" id="SSF51419">
    <property type="entry name" value="PLP-binding barrel"/>
    <property type="match status" value="1"/>
</dbReference>
<dbReference type="SMART" id="SM01119">
    <property type="entry name" value="D-ser_dehydrat"/>
    <property type="match status" value="1"/>
</dbReference>
<gene>
    <name evidence="4" type="ORF">SAMN05661099_3334</name>
</gene>
<dbReference type="CDD" id="cd06819">
    <property type="entry name" value="PLPDE_III_LS_D-TA"/>
    <property type="match status" value="1"/>
</dbReference>
<dbReference type="PANTHER" id="PTHR28004:SF2">
    <property type="entry name" value="D-SERINE DEHYDRATASE"/>
    <property type="match status" value="1"/>
</dbReference>
<dbReference type="OrthoDB" id="9788869at2"/>
<keyword evidence="5" id="KW-1185">Reference proteome</keyword>
<reference evidence="5" key="1">
    <citation type="submission" date="2017-02" db="EMBL/GenBank/DDBJ databases">
        <authorList>
            <person name="Varghese N."/>
            <person name="Submissions S."/>
        </authorList>
    </citation>
    <scope>NUCLEOTIDE SEQUENCE [LARGE SCALE GENOMIC DNA]</scope>
    <source>
        <strain evidence="5">DSM 22385</strain>
    </source>
</reference>
<comment type="similarity">
    <text evidence="1">Belongs to the DSD1 family.</text>
</comment>
<evidence type="ECO:0000256" key="1">
    <source>
        <dbReference type="ARBA" id="ARBA00005323"/>
    </source>
</evidence>